<protein>
    <submittedName>
        <fullName evidence="1">Uncharacterized protein</fullName>
    </submittedName>
</protein>
<name>A0A0G1A9C0_9BACT</name>
<organism evidence="1 2">
    <name type="scientific">Candidatus Magasanikbacteria bacterium GW2011_GWA2_42_32</name>
    <dbReference type="NCBI Taxonomy" id="1619039"/>
    <lineage>
        <taxon>Bacteria</taxon>
        <taxon>Candidatus Magasanikiibacteriota</taxon>
    </lineage>
</organism>
<dbReference type="Proteomes" id="UP000034837">
    <property type="component" value="Unassembled WGS sequence"/>
</dbReference>
<dbReference type="AlphaFoldDB" id="A0A0G1A9C0"/>
<dbReference type="EMBL" id="LCDO01000001">
    <property type="protein sequence ID" value="KKS57610.1"/>
    <property type="molecule type" value="Genomic_DNA"/>
</dbReference>
<sequence>MRQVLIVTNGVAYAKVGQRPQLPIDRRLGPFPRQGDGTYCLLAALVQLLQGVDVPTDYGVWKCQPAEQRRELRVDVTDKGIWLAAAVAPRTVVVGVASPVPPPVPRGRDHPSASTATEQARVGPFVAAGAWSSLPSQDPLKVLELFRREHWLVAAFVYPAVEMEEPAVERVTEQPVEVRPRQGTPFFC</sequence>
<gene>
    <name evidence="1" type="ORF">UV20_C0001G0250</name>
</gene>
<evidence type="ECO:0000313" key="1">
    <source>
        <dbReference type="EMBL" id="KKS57610.1"/>
    </source>
</evidence>
<proteinExistence type="predicted"/>
<comment type="caution">
    <text evidence="1">The sequence shown here is derived from an EMBL/GenBank/DDBJ whole genome shotgun (WGS) entry which is preliminary data.</text>
</comment>
<accession>A0A0G1A9C0</accession>
<reference evidence="1 2" key="1">
    <citation type="journal article" date="2015" name="Nature">
        <title>rRNA introns, odd ribosomes, and small enigmatic genomes across a large radiation of phyla.</title>
        <authorList>
            <person name="Brown C.T."/>
            <person name="Hug L.A."/>
            <person name="Thomas B.C."/>
            <person name="Sharon I."/>
            <person name="Castelle C.J."/>
            <person name="Singh A."/>
            <person name="Wilkins M.J."/>
            <person name="Williams K.H."/>
            <person name="Banfield J.F."/>
        </authorList>
    </citation>
    <scope>NUCLEOTIDE SEQUENCE [LARGE SCALE GENOMIC DNA]</scope>
</reference>
<evidence type="ECO:0000313" key="2">
    <source>
        <dbReference type="Proteomes" id="UP000034837"/>
    </source>
</evidence>